<dbReference type="PROSITE" id="PS50042">
    <property type="entry name" value="CNMP_BINDING_3"/>
    <property type="match status" value="1"/>
</dbReference>
<keyword evidence="2" id="KW-0285">Flavoprotein</keyword>
<comment type="caution">
    <text evidence="5">The sequence shown here is derived from an EMBL/GenBank/DDBJ whole genome shotgun (WGS) entry which is preliminary data.</text>
</comment>
<evidence type="ECO:0000256" key="3">
    <source>
        <dbReference type="ARBA" id="ARBA00023002"/>
    </source>
</evidence>
<dbReference type="Proteomes" id="UP000565745">
    <property type="component" value="Unassembled WGS sequence"/>
</dbReference>
<protein>
    <recommendedName>
        <fullName evidence="1">Thioredoxin reductase</fullName>
    </recommendedName>
</protein>
<dbReference type="Pfam" id="PF00027">
    <property type="entry name" value="cNMP_binding"/>
    <property type="match status" value="1"/>
</dbReference>
<dbReference type="SUPFAM" id="SSF51206">
    <property type="entry name" value="cAMP-binding domain-like"/>
    <property type="match status" value="1"/>
</dbReference>
<dbReference type="InterPro" id="IPR000595">
    <property type="entry name" value="cNMP-bd_dom"/>
</dbReference>
<dbReference type="Gene3D" id="2.60.120.10">
    <property type="entry name" value="Jelly Rolls"/>
    <property type="match status" value="1"/>
</dbReference>
<sequence length="536" mass="56504">MESFAADLKTMVRTPLEDVHIEAMRKVGLVSLKKAGAIVQEPGAATDQFHFVLSGELEPVDPRTNERMGSDTLGPRQFFGDLQFLSGGKSLAGARAVVDSEILCVPRDDMLRLMSDMPEMSDIIVTVLAARRRRMLEVSGSALTLLGAESSTDIRRVASFAARNRIPYREVEIGSDEGHEIAAGCGMETAGPAVIFGQGHLIDPPTPEAVAAVIGLDLAVSSNELFDVVIVGGGPAGVAAAVYAGAEGLRALVVEDLAIGGQAGTSSRIENYMGFPTGISGGDLVGRGEVQAMKFGTRFAVPRRAASLTQCEKKRFHVALDNGQSVSARSLIVATGVQYRRMPFDRLEELEGAGVYYAATEVEARWCRGSEVAIIGGGNSAGQAAMYLTRTCHHVHVLVRGDALASSMSDYLLSRLEAHPKITIHTGTQVNALQGEQALEAVTLSGPDGTTLLEIAALFVMVGAAPNTQWLSGLVDLDDKGFVPTGRDVGGRSQYETSRAGVFAVGDVRSGSVKRVASGVGEGSVVMSAVWAHVHD</sequence>
<keyword evidence="6" id="KW-1185">Reference proteome</keyword>
<dbReference type="AlphaFoldDB" id="A0A7W6M7P8"/>
<dbReference type="SMART" id="SM00100">
    <property type="entry name" value="cNMP"/>
    <property type="match status" value="1"/>
</dbReference>
<dbReference type="RefSeq" id="WP_025054347.1">
    <property type="nucleotide sequence ID" value="NZ_JACIFU010000001.1"/>
</dbReference>
<evidence type="ECO:0000313" key="5">
    <source>
        <dbReference type="EMBL" id="MBB4173622.1"/>
    </source>
</evidence>
<dbReference type="PANTHER" id="PTHR48105">
    <property type="entry name" value="THIOREDOXIN REDUCTASE 1-RELATED-RELATED"/>
    <property type="match status" value="1"/>
</dbReference>
<feature type="domain" description="Cyclic nucleotide-binding" evidence="4">
    <location>
        <begin position="21"/>
        <end position="114"/>
    </location>
</feature>
<dbReference type="Pfam" id="PF07992">
    <property type="entry name" value="Pyr_redox_2"/>
    <property type="match status" value="1"/>
</dbReference>
<dbReference type="Gene3D" id="3.50.50.60">
    <property type="entry name" value="FAD/NAD(P)-binding domain"/>
    <property type="match status" value="2"/>
</dbReference>
<dbReference type="PRINTS" id="PR00368">
    <property type="entry name" value="FADPNR"/>
</dbReference>
<keyword evidence="3 5" id="KW-0560">Oxidoreductase</keyword>
<organism evidence="5 6">
    <name type="scientific">Sulfitobacter noctilucicola</name>
    <dbReference type="NCBI Taxonomy" id="1342301"/>
    <lineage>
        <taxon>Bacteria</taxon>
        <taxon>Pseudomonadati</taxon>
        <taxon>Pseudomonadota</taxon>
        <taxon>Alphaproteobacteria</taxon>
        <taxon>Rhodobacterales</taxon>
        <taxon>Roseobacteraceae</taxon>
        <taxon>Sulfitobacter</taxon>
    </lineage>
</organism>
<proteinExistence type="predicted"/>
<dbReference type="InterPro" id="IPR036188">
    <property type="entry name" value="FAD/NAD-bd_sf"/>
</dbReference>
<dbReference type="EMBL" id="JACIFU010000001">
    <property type="protein sequence ID" value="MBB4173622.1"/>
    <property type="molecule type" value="Genomic_DNA"/>
</dbReference>
<dbReference type="InterPro" id="IPR014710">
    <property type="entry name" value="RmlC-like_jellyroll"/>
</dbReference>
<dbReference type="GO" id="GO:0016491">
    <property type="term" value="F:oxidoreductase activity"/>
    <property type="evidence" value="ECO:0007669"/>
    <property type="project" value="UniProtKB-KW"/>
</dbReference>
<evidence type="ECO:0000256" key="2">
    <source>
        <dbReference type="ARBA" id="ARBA00022630"/>
    </source>
</evidence>
<reference evidence="5 6" key="1">
    <citation type="submission" date="2020-08" db="EMBL/GenBank/DDBJ databases">
        <title>Genomic Encyclopedia of Type Strains, Phase IV (KMG-IV): sequencing the most valuable type-strain genomes for metagenomic binning, comparative biology and taxonomic classification.</title>
        <authorList>
            <person name="Goeker M."/>
        </authorList>
    </citation>
    <scope>NUCLEOTIDE SEQUENCE [LARGE SCALE GENOMIC DNA]</scope>
    <source>
        <strain evidence="5 6">DSM 101015</strain>
    </source>
</reference>
<dbReference type="OrthoDB" id="9786503at2"/>
<evidence type="ECO:0000259" key="4">
    <source>
        <dbReference type="PROSITE" id="PS50042"/>
    </source>
</evidence>
<dbReference type="CDD" id="cd00038">
    <property type="entry name" value="CAP_ED"/>
    <property type="match status" value="1"/>
</dbReference>
<gene>
    <name evidence="5" type="ORF">GGR93_001383</name>
</gene>
<dbReference type="PRINTS" id="PR00469">
    <property type="entry name" value="PNDRDTASEII"/>
</dbReference>
<dbReference type="InterPro" id="IPR050097">
    <property type="entry name" value="Ferredoxin-NADP_redctase_2"/>
</dbReference>
<evidence type="ECO:0000256" key="1">
    <source>
        <dbReference type="ARBA" id="ARBA00018719"/>
    </source>
</evidence>
<name>A0A7W6M7P8_9RHOB</name>
<accession>A0A7W6M7P8</accession>
<dbReference type="InterPro" id="IPR023753">
    <property type="entry name" value="FAD/NAD-binding_dom"/>
</dbReference>
<evidence type="ECO:0000313" key="6">
    <source>
        <dbReference type="Proteomes" id="UP000565745"/>
    </source>
</evidence>
<dbReference type="InterPro" id="IPR018490">
    <property type="entry name" value="cNMP-bd_dom_sf"/>
</dbReference>
<dbReference type="SUPFAM" id="SSF51905">
    <property type="entry name" value="FAD/NAD(P)-binding domain"/>
    <property type="match status" value="1"/>
</dbReference>